<name>A0A931MC65_9BACT</name>
<protein>
    <submittedName>
        <fullName evidence="2">Uncharacterized protein</fullName>
    </submittedName>
</protein>
<comment type="caution">
    <text evidence="2">The sequence shown here is derived from an EMBL/GenBank/DDBJ whole genome shotgun (WGS) entry which is preliminary data.</text>
</comment>
<dbReference type="Proteomes" id="UP000628448">
    <property type="component" value="Unassembled WGS sequence"/>
</dbReference>
<proteinExistence type="predicted"/>
<keyword evidence="1" id="KW-0175">Coiled coil</keyword>
<feature type="coiled-coil region" evidence="1">
    <location>
        <begin position="20"/>
        <end position="54"/>
    </location>
</feature>
<organism evidence="2 3">
    <name type="scientific">Panacibacter microcysteis</name>
    <dbReference type="NCBI Taxonomy" id="2793269"/>
    <lineage>
        <taxon>Bacteria</taxon>
        <taxon>Pseudomonadati</taxon>
        <taxon>Bacteroidota</taxon>
        <taxon>Chitinophagia</taxon>
        <taxon>Chitinophagales</taxon>
        <taxon>Chitinophagaceae</taxon>
        <taxon>Panacibacter</taxon>
    </lineage>
</organism>
<evidence type="ECO:0000313" key="2">
    <source>
        <dbReference type="EMBL" id="MBG9377931.1"/>
    </source>
</evidence>
<dbReference type="RefSeq" id="WP_196991992.1">
    <property type="nucleotide sequence ID" value="NZ_JADWYR010000002.1"/>
</dbReference>
<evidence type="ECO:0000256" key="1">
    <source>
        <dbReference type="SAM" id="Coils"/>
    </source>
</evidence>
<accession>A0A931MC65</accession>
<reference evidence="2" key="1">
    <citation type="submission" date="2020-11" db="EMBL/GenBank/DDBJ databases">
        <title>Bacterial whole genome sequence for Panacibacter sp. DH6.</title>
        <authorList>
            <person name="Le V."/>
            <person name="Ko S."/>
            <person name="Ahn C.-Y."/>
            <person name="Oh H.-M."/>
        </authorList>
    </citation>
    <scope>NUCLEOTIDE SEQUENCE</scope>
    <source>
        <strain evidence="2">DH6</strain>
    </source>
</reference>
<keyword evidence="3" id="KW-1185">Reference proteome</keyword>
<gene>
    <name evidence="2" type="ORF">I5907_16955</name>
</gene>
<sequence length="181" mass="21461">MENISIHIDLKSDKQARLHIKLYETEIANLQDKVNDLNKQLEETSSEIEQYRTLIYDINKQLKYAGTGKTISDYVKISPKENEYSDKWPLFKKCEYILNNSSTLLTTRELAERIFEIENWFDEKNESVIDPLHKNIGATLYQKLQKNEIFYRENINGEYKYGLLEKVVKEPESEEELDLPF</sequence>
<dbReference type="EMBL" id="JADWYR010000002">
    <property type="protein sequence ID" value="MBG9377931.1"/>
    <property type="molecule type" value="Genomic_DNA"/>
</dbReference>
<evidence type="ECO:0000313" key="3">
    <source>
        <dbReference type="Proteomes" id="UP000628448"/>
    </source>
</evidence>
<dbReference type="AlphaFoldDB" id="A0A931MC65"/>